<dbReference type="EMBL" id="AOJI01000023">
    <property type="protein sequence ID" value="EMA67194.1"/>
    <property type="molecule type" value="Genomic_DNA"/>
</dbReference>
<comment type="caution">
    <text evidence="3">The sequence shown here is derived from an EMBL/GenBank/DDBJ whole genome shotgun (WGS) entry which is preliminary data.</text>
</comment>
<proteinExistence type="predicted"/>
<evidence type="ECO:0000313" key="4">
    <source>
        <dbReference type="Proteomes" id="UP000011575"/>
    </source>
</evidence>
<name>M0PCC8_9EURY</name>
<accession>M0PCC8</accession>
<dbReference type="Gene3D" id="3.90.400.10">
    <property type="entry name" value="Oligo-1,6-glucosidase, Domain 2"/>
    <property type="match status" value="1"/>
</dbReference>
<feature type="compositionally biased region" description="Basic and acidic residues" evidence="1">
    <location>
        <begin position="1"/>
        <end position="11"/>
    </location>
</feature>
<dbReference type="InterPro" id="IPR017853">
    <property type="entry name" value="GH"/>
</dbReference>
<dbReference type="PANTHER" id="PTHR10357:SF219">
    <property type="entry name" value="MALTOSE ALPHA-D-GLUCOSYLTRANSFERASE"/>
    <property type="match status" value="1"/>
</dbReference>
<organism evidence="3 4">
    <name type="scientific">Halorubrum aidingense JCM 13560</name>
    <dbReference type="NCBI Taxonomy" id="1230454"/>
    <lineage>
        <taxon>Archaea</taxon>
        <taxon>Methanobacteriati</taxon>
        <taxon>Methanobacteriota</taxon>
        <taxon>Stenosarchaea group</taxon>
        <taxon>Halobacteria</taxon>
        <taxon>Halobacteriales</taxon>
        <taxon>Haloferacaceae</taxon>
        <taxon>Halorubrum</taxon>
    </lineage>
</organism>
<dbReference type="SMART" id="SM00642">
    <property type="entry name" value="Aamy"/>
    <property type="match status" value="1"/>
</dbReference>
<evidence type="ECO:0000313" key="3">
    <source>
        <dbReference type="EMBL" id="EMA67194.1"/>
    </source>
</evidence>
<keyword evidence="4" id="KW-1185">Reference proteome</keyword>
<dbReference type="SUPFAM" id="SSF51445">
    <property type="entry name" value="(Trans)glycosidases"/>
    <property type="match status" value="1"/>
</dbReference>
<dbReference type="Pfam" id="PF00128">
    <property type="entry name" value="Alpha-amylase"/>
    <property type="match status" value="1"/>
</dbReference>
<reference evidence="3 4" key="1">
    <citation type="journal article" date="2014" name="PLoS Genet.">
        <title>Phylogenetically driven sequencing of extremely halophilic archaea reveals strategies for static and dynamic osmo-response.</title>
        <authorList>
            <person name="Becker E.A."/>
            <person name="Seitzer P.M."/>
            <person name="Tritt A."/>
            <person name="Larsen D."/>
            <person name="Krusor M."/>
            <person name="Yao A.I."/>
            <person name="Wu D."/>
            <person name="Madern D."/>
            <person name="Eisen J.A."/>
            <person name="Darling A.E."/>
            <person name="Facciotti M.T."/>
        </authorList>
    </citation>
    <scope>NUCLEOTIDE SEQUENCE [LARGE SCALE GENOMIC DNA]</scope>
    <source>
        <strain evidence="3 4">JCM 13560</strain>
    </source>
</reference>
<evidence type="ECO:0000259" key="2">
    <source>
        <dbReference type="SMART" id="SM00642"/>
    </source>
</evidence>
<dbReference type="PATRIC" id="fig|1230454.4.peg.1831"/>
<protein>
    <submittedName>
        <fullName evidence="3">Alpha amylase catalytic region</fullName>
    </submittedName>
</protein>
<dbReference type="GO" id="GO:0005975">
    <property type="term" value="P:carbohydrate metabolic process"/>
    <property type="evidence" value="ECO:0007669"/>
    <property type="project" value="InterPro"/>
</dbReference>
<feature type="domain" description="Glycosyl hydrolase family 13 catalytic" evidence="2">
    <location>
        <begin position="49"/>
        <end position="473"/>
    </location>
</feature>
<dbReference type="Gene3D" id="3.20.20.80">
    <property type="entry name" value="Glycosidases"/>
    <property type="match status" value="1"/>
</dbReference>
<dbReference type="PANTHER" id="PTHR10357">
    <property type="entry name" value="ALPHA-AMYLASE FAMILY MEMBER"/>
    <property type="match status" value="1"/>
</dbReference>
<dbReference type="CDD" id="cd11334">
    <property type="entry name" value="AmyAc_TreS"/>
    <property type="match status" value="1"/>
</dbReference>
<gene>
    <name evidence="3" type="ORF">C461_09073</name>
</gene>
<evidence type="ECO:0000256" key="1">
    <source>
        <dbReference type="SAM" id="MobiDB-lite"/>
    </source>
</evidence>
<dbReference type="InterPro" id="IPR006047">
    <property type="entry name" value="GH13_cat_dom"/>
</dbReference>
<dbReference type="AlphaFoldDB" id="M0PCC8"/>
<dbReference type="STRING" id="1230454.C461_09073"/>
<feature type="region of interest" description="Disordered" evidence="1">
    <location>
        <begin position="1"/>
        <end position="31"/>
    </location>
</feature>
<dbReference type="Proteomes" id="UP000011575">
    <property type="component" value="Unassembled WGS sequence"/>
</dbReference>
<dbReference type="InterPro" id="IPR045857">
    <property type="entry name" value="O16G_dom_2"/>
</dbReference>
<sequence>METAAETKMDGDGTAACPIGRSNRKNSNPRCCTQPMSDPDWHEDATIYSLDIKTFNDSDGDGWGDFRGAIEKLDYLDELGVDALWVRPFYPSPLRDNGYDVADYRGVDERLGTLDDFRAFAEGAHERDIRVLTDLVFNHTSNEHEWFQRAREDPESEYHDYYLWTSHLDDAHQRGNIFPEYEDGVWSYDEVAEKHYFHQFYGHQPDLNVANPAVREELYDVLRFWLDQGVDGFRIDAAHPMLMSKGHNATTLDETDLGDSIELFKEMRRVVEAEQDDAVLLAEADDEPEHLDYYFGDGEAFHLQFNFVMNAHLTYAVGVKDTWPLQRAEEILPDVEEDGTWVNFLRNHDEWNLLKLPEEAFEHAREYFGDDAGDSWIFERGHRLRLADLYGGDPDRIALAHSLLFALPGSVALQSGDEIGMGADLDLPEREAVRTPMQWDDSRNGGFSTAAPEDCYNPVVDDGEYAYDRVNVAAQRDDPDSLYSRVEELVAARQACPEIARGDYRALDADHKETRVHRFDDAETDANADETVLLCAHNLADEYREEVVGFDVDPDTVERIVGDGDYHVADGGVTFRLDSCDYVWLRGEKR</sequence>